<gene>
    <name evidence="2" type="ORF">PXEA_LOCUS18835</name>
</gene>
<dbReference type="Proteomes" id="UP000784294">
    <property type="component" value="Unassembled WGS sequence"/>
</dbReference>
<reference evidence="2" key="1">
    <citation type="submission" date="2018-11" db="EMBL/GenBank/DDBJ databases">
        <authorList>
            <consortium name="Pathogen Informatics"/>
        </authorList>
    </citation>
    <scope>NUCLEOTIDE SEQUENCE</scope>
</reference>
<proteinExistence type="predicted"/>
<accession>A0A448X1E7</accession>
<protein>
    <submittedName>
        <fullName evidence="2">Uncharacterized protein</fullName>
    </submittedName>
</protein>
<name>A0A448X1E7_9PLAT</name>
<dbReference type="EMBL" id="CAAALY010073639">
    <property type="protein sequence ID" value="VEL25395.1"/>
    <property type="molecule type" value="Genomic_DNA"/>
</dbReference>
<organism evidence="2 3">
    <name type="scientific">Protopolystoma xenopodis</name>
    <dbReference type="NCBI Taxonomy" id="117903"/>
    <lineage>
        <taxon>Eukaryota</taxon>
        <taxon>Metazoa</taxon>
        <taxon>Spiralia</taxon>
        <taxon>Lophotrochozoa</taxon>
        <taxon>Platyhelminthes</taxon>
        <taxon>Monogenea</taxon>
        <taxon>Polyopisthocotylea</taxon>
        <taxon>Polystomatidea</taxon>
        <taxon>Polystomatidae</taxon>
        <taxon>Protopolystoma</taxon>
    </lineage>
</organism>
<dbReference type="AlphaFoldDB" id="A0A448X1E7"/>
<evidence type="ECO:0000256" key="1">
    <source>
        <dbReference type="SAM" id="MobiDB-lite"/>
    </source>
</evidence>
<feature type="region of interest" description="Disordered" evidence="1">
    <location>
        <begin position="55"/>
        <end position="89"/>
    </location>
</feature>
<keyword evidence="3" id="KW-1185">Reference proteome</keyword>
<evidence type="ECO:0000313" key="2">
    <source>
        <dbReference type="EMBL" id="VEL25395.1"/>
    </source>
</evidence>
<feature type="compositionally biased region" description="Low complexity" evidence="1">
    <location>
        <begin position="65"/>
        <end position="84"/>
    </location>
</feature>
<feature type="region of interest" description="Disordered" evidence="1">
    <location>
        <begin position="224"/>
        <end position="246"/>
    </location>
</feature>
<comment type="caution">
    <text evidence="2">The sequence shown here is derived from an EMBL/GenBank/DDBJ whole genome shotgun (WGS) entry which is preliminary data.</text>
</comment>
<evidence type="ECO:0000313" key="3">
    <source>
        <dbReference type="Proteomes" id="UP000784294"/>
    </source>
</evidence>
<sequence length="295" mass="32447">MIQSEHRRLPSSDLLCTALASCPALRCMPTDLLDSDSDGSIESVVRAFQPLGNTEHFGARKDTLPHSQRQQQQQQQKNQSSSLSPQPPKENLETCLRRLYDHLVLPAEQFCPGGQLEGLLVQEVGSSDFKSSLDTNDSTTRLVICTRSPELTNASPGRAACPFSHLLNWRLEPLSRRISNVFVVSSLKGLTDDHLDQKIDAKSRPAECEEKSVCQSRTLSKGHLHLISPSHPSSKQRNGTNASIGSPRWTINTLISETCTGQPVPFPVNRLPQLDQPHSSMARVLVCGNPAMPSE</sequence>
<feature type="compositionally biased region" description="Polar residues" evidence="1">
    <location>
        <begin position="235"/>
        <end position="246"/>
    </location>
</feature>